<dbReference type="RefSeq" id="WP_008870825.1">
    <property type="nucleotide sequence ID" value="NZ_ACJN02000003.1"/>
</dbReference>
<dbReference type="EMBL" id="ACJN02000003">
    <property type="protein sequence ID" value="EFI33473.1"/>
    <property type="molecule type" value="Genomic_DNA"/>
</dbReference>
<reference evidence="1" key="1">
    <citation type="submission" date="2010-05" db="EMBL/GenBank/DDBJ databases">
        <title>The draft genome of Desulfonatronospira thiodismutans ASO3-1.</title>
        <authorList>
            <consortium name="US DOE Joint Genome Institute (JGI-PGF)"/>
            <person name="Lucas S."/>
            <person name="Copeland A."/>
            <person name="Lapidus A."/>
            <person name="Cheng J.-F."/>
            <person name="Bruce D."/>
            <person name="Goodwin L."/>
            <person name="Pitluck S."/>
            <person name="Chertkov O."/>
            <person name="Brettin T."/>
            <person name="Detter J.C."/>
            <person name="Han C."/>
            <person name="Land M.L."/>
            <person name="Hauser L."/>
            <person name="Kyrpides N."/>
            <person name="Mikhailova N."/>
            <person name="Muyzer G."/>
            <person name="Woyke T."/>
        </authorList>
    </citation>
    <scope>NUCLEOTIDE SEQUENCE [LARGE SCALE GENOMIC DNA]</scope>
    <source>
        <strain evidence="1">ASO3-1</strain>
    </source>
</reference>
<proteinExistence type="predicted"/>
<organism evidence="1 2">
    <name type="scientific">Desulfonatronospira thiodismutans ASO3-1</name>
    <dbReference type="NCBI Taxonomy" id="555779"/>
    <lineage>
        <taxon>Bacteria</taxon>
        <taxon>Pseudomonadati</taxon>
        <taxon>Thermodesulfobacteriota</taxon>
        <taxon>Desulfovibrionia</taxon>
        <taxon>Desulfovibrionales</taxon>
        <taxon>Desulfonatronovibrionaceae</taxon>
        <taxon>Desulfonatronospira</taxon>
    </lineage>
</organism>
<name>D6SS07_9BACT</name>
<dbReference type="Gene3D" id="3.10.129.10">
    <property type="entry name" value="Hotdog Thioesterase"/>
    <property type="match status" value="1"/>
</dbReference>
<accession>D6SS07</accession>
<dbReference type="AlphaFoldDB" id="D6SS07"/>
<evidence type="ECO:0000313" key="2">
    <source>
        <dbReference type="Proteomes" id="UP000005496"/>
    </source>
</evidence>
<dbReference type="SUPFAM" id="SSF54637">
    <property type="entry name" value="Thioesterase/thiol ester dehydrase-isomerase"/>
    <property type="match status" value="1"/>
</dbReference>
<dbReference type="InterPro" id="IPR029069">
    <property type="entry name" value="HotDog_dom_sf"/>
</dbReference>
<dbReference type="Proteomes" id="UP000005496">
    <property type="component" value="Unassembled WGS sequence"/>
</dbReference>
<gene>
    <name evidence="1" type="ORF">Dthio_PD0807</name>
</gene>
<evidence type="ECO:0000313" key="1">
    <source>
        <dbReference type="EMBL" id="EFI33473.1"/>
    </source>
</evidence>
<protein>
    <submittedName>
        <fullName evidence="1">Radical SAM domain-containing protein</fullName>
    </submittedName>
</protein>
<dbReference type="eggNOG" id="COG4706">
    <property type="taxonomic scope" value="Bacteria"/>
</dbReference>
<dbReference type="InterPro" id="IPR016776">
    <property type="entry name" value="ApeP-like_dehydratase"/>
</dbReference>
<dbReference type="OrthoDB" id="5402427at2"/>
<sequence length="148" mass="15746">MNSKEPVSAEGLMPHERPMRLVDTVLCSGDDGSGEAAARIHDGNIFVDQNGLLAREALAELMAQAFAAINGKTAVQSGGRGVKGYLVGIKQMHFWGEARAGDYLTISIRPAGDFAGFVLLTGEVRCQNKLLASGELKIWLASQESGQD</sequence>
<dbReference type="Pfam" id="PF22817">
    <property type="entry name" value="ApeP-like"/>
    <property type="match status" value="1"/>
</dbReference>
<keyword evidence="2" id="KW-1185">Reference proteome</keyword>
<comment type="caution">
    <text evidence="1">The sequence shown here is derived from an EMBL/GenBank/DDBJ whole genome shotgun (WGS) entry which is preliminary data.</text>
</comment>